<dbReference type="EMBL" id="PDHS01000568">
    <property type="protein sequence ID" value="MQM32606.1"/>
    <property type="molecule type" value="Genomic_DNA"/>
</dbReference>
<dbReference type="SUPFAM" id="SSF55174">
    <property type="entry name" value="Alpha-L RNA-binding motif"/>
    <property type="match status" value="1"/>
</dbReference>
<comment type="similarity">
    <text evidence="3 9">Belongs to the pseudouridine synthase RluA family.</text>
</comment>
<gene>
    <name evidence="11" type="ORF">CRU78_19775</name>
</gene>
<dbReference type="GO" id="GO:0160141">
    <property type="term" value="F:23S rRNA pseudouridine(955/2504/2580) synthase activity"/>
    <property type="evidence" value="ECO:0007669"/>
    <property type="project" value="UniProtKB-EC"/>
</dbReference>
<dbReference type="SMART" id="SM00363">
    <property type="entry name" value="S4"/>
    <property type="match status" value="1"/>
</dbReference>
<feature type="active site" evidence="7">
    <location>
        <position position="142"/>
    </location>
</feature>
<comment type="function">
    <text evidence="2">Responsible for synthesis of pseudouridine from uracil at positions 955, 2504 and 2580 in 23S ribosomal RNA.</text>
</comment>
<comment type="catalytic activity">
    <reaction evidence="9">
        <text>a uridine in RNA = a pseudouridine in RNA</text>
        <dbReference type="Rhea" id="RHEA:48348"/>
        <dbReference type="Rhea" id="RHEA-COMP:12068"/>
        <dbReference type="Rhea" id="RHEA-COMP:12069"/>
        <dbReference type="ChEBI" id="CHEBI:65314"/>
        <dbReference type="ChEBI" id="CHEBI:65315"/>
    </reaction>
</comment>
<dbReference type="PROSITE" id="PS01129">
    <property type="entry name" value="PSI_RLU"/>
    <property type="match status" value="1"/>
</dbReference>
<dbReference type="PANTHER" id="PTHR21600:SF92">
    <property type="entry name" value="RIBOSOMAL LARGE SUBUNIT PSEUDOURIDINE SYNTHASE C"/>
    <property type="match status" value="1"/>
</dbReference>
<dbReference type="Proteomes" id="UP000342300">
    <property type="component" value="Unassembled WGS sequence"/>
</dbReference>
<evidence type="ECO:0000256" key="7">
    <source>
        <dbReference type="PIRSR" id="PIRSR606225-1"/>
    </source>
</evidence>
<evidence type="ECO:0000256" key="1">
    <source>
        <dbReference type="ARBA" id="ARBA00000381"/>
    </source>
</evidence>
<dbReference type="PROSITE" id="PS50889">
    <property type="entry name" value="S4"/>
    <property type="match status" value="1"/>
</dbReference>
<evidence type="ECO:0000259" key="10">
    <source>
        <dbReference type="SMART" id="SM00363"/>
    </source>
</evidence>
<evidence type="ECO:0000313" key="12">
    <source>
        <dbReference type="Proteomes" id="UP000342300"/>
    </source>
</evidence>
<organism evidence="11 12">
    <name type="scientific">Candidatus Accumulibacter phosphatis</name>
    <dbReference type="NCBI Taxonomy" id="327160"/>
    <lineage>
        <taxon>Bacteria</taxon>
        <taxon>Pseudomonadati</taxon>
        <taxon>Pseudomonadota</taxon>
        <taxon>Betaproteobacteria</taxon>
        <taxon>Candidatus Accumulibacter</taxon>
    </lineage>
</organism>
<name>A0A6A7S049_9PROT</name>
<dbReference type="Gene3D" id="3.10.290.10">
    <property type="entry name" value="RNA-binding S4 domain"/>
    <property type="match status" value="1"/>
</dbReference>
<dbReference type="Pfam" id="PF01479">
    <property type="entry name" value="S4"/>
    <property type="match status" value="1"/>
</dbReference>
<dbReference type="InterPro" id="IPR020103">
    <property type="entry name" value="PsdUridine_synth_cat_dom_sf"/>
</dbReference>
<dbReference type="InterPro" id="IPR050188">
    <property type="entry name" value="RluA_PseudoU_synthase"/>
</dbReference>
<keyword evidence="5 8" id="KW-0694">RNA-binding</keyword>
<dbReference type="InterPro" id="IPR006224">
    <property type="entry name" value="PsdUridine_synth_RluA-like_CS"/>
</dbReference>
<sequence>MAEVSKSSVIQELITENEHGQRLDNLLLKKCKGVPKSHVYSIVRSGQVRVNGRRTAVSYRLQIGDVVRIPPMRTAQVDQEVVDGAALKVQLPVVYEDEGLLVVDKPAGLAVHGGSGESFGVIEALRRQRPQARFLELAHRLDRETSGLLLIGKKRSVLLALHEMFRAGARGGSERGADKRYQVLVAGRWMDPVRKVRLPLLKYLLPSGERRVRVADDGKAAHTVFRLLARWEHFSLLEAELKTGRTHQIRVHLAHLGFPIAGDEKYGDFSLNRTLPREGLKRMFLHAAKMTMPHPQDGREMLLEAALPSALAQFLRNVSEKEGQDYGEPV</sequence>
<dbReference type="InterPro" id="IPR036986">
    <property type="entry name" value="S4_RNA-bd_sf"/>
</dbReference>
<dbReference type="GO" id="GO:0000455">
    <property type="term" value="P:enzyme-directed rRNA pseudouridine synthesis"/>
    <property type="evidence" value="ECO:0007669"/>
    <property type="project" value="TreeGrafter"/>
</dbReference>
<comment type="catalytic activity">
    <reaction evidence="1">
        <text>uridine(955/2504/2580) in 23S rRNA = pseudouridine(955/2504/2580) in 23S rRNA</text>
        <dbReference type="Rhea" id="RHEA:42528"/>
        <dbReference type="Rhea" id="RHEA-COMP:10099"/>
        <dbReference type="Rhea" id="RHEA-COMP:10100"/>
        <dbReference type="ChEBI" id="CHEBI:65314"/>
        <dbReference type="ChEBI" id="CHEBI:65315"/>
        <dbReference type="EC" id="5.4.99.24"/>
    </reaction>
</comment>
<evidence type="ECO:0000256" key="2">
    <source>
        <dbReference type="ARBA" id="ARBA00002876"/>
    </source>
</evidence>
<accession>A0A6A7S049</accession>
<dbReference type="Pfam" id="PF00849">
    <property type="entry name" value="PseudoU_synth_2"/>
    <property type="match status" value="1"/>
</dbReference>
<dbReference type="CDD" id="cd00165">
    <property type="entry name" value="S4"/>
    <property type="match status" value="1"/>
</dbReference>
<dbReference type="GO" id="GO:0003723">
    <property type="term" value="F:RNA binding"/>
    <property type="evidence" value="ECO:0007669"/>
    <property type="project" value="UniProtKB-KW"/>
</dbReference>
<dbReference type="InterPro" id="IPR006225">
    <property type="entry name" value="PsdUridine_synth_RluC/D"/>
</dbReference>
<dbReference type="AlphaFoldDB" id="A0A6A7S049"/>
<evidence type="ECO:0000313" key="11">
    <source>
        <dbReference type="EMBL" id="MQM32606.1"/>
    </source>
</evidence>
<evidence type="ECO:0000256" key="9">
    <source>
        <dbReference type="RuleBase" id="RU362028"/>
    </source>
</evidence>
<evidence type="ECO:0000256" key="4">
    <source>
        <dbReference type="ARBA" id="ARBA00022552"/>
    </source>
</evidence>
<dbReference type="InterPro" id="IPR006145">
    <property type="entry name" value="PsdUridine_synth_RsuA/RluA"/>
</dbReference>
<dbReference type="InterPro" id="IPR002942">
    <property type="entry name" value="S4_RNA-bd"/>
</dbReference>
<evidence type="ECO:0000256" key="5">
    <source>
        <dbReference type="ARBA" id="ARBA00022884"/>
    </source>
</evidence>
<reference evidence="11 12" key="1">
    <citation type="submission" date="2017-09" db="EMBL/GenBank/DDBJ databases">
        <title>Metagenomic Analysis Reveals Denitrifying Candidatus Accumulibacter and Flanking Population as a Source of N2O.</title>
        <authorList>
            <person name="Gao H."/>
            <person name="Mao Y."/>
            <person name="Zhao X."/>
            <person name="Liu W.-T."/>
            <person name="Zhang T."/>
            <person name="Wells G."/>
        </authorList>
    </citation>
    <scope>NUCLEOTIDE SEQUENCE [LARGE SCALE GENOMIC DNA]</scope>
    <source>
        <strain evidence="11">CANDO_2_IC</strain>
    </source>
</reference>
<evidence type="ECO:0000256" key="6">
    <source>
        <dbReference type="ARBA" id="ARBA00023235"/>
    </source>
</evidence>
<evidence type="ECO:0000256" key="3">
    <source>
        <dbReference type="ARBA" id="ARBA00010876"/>
    </source>
</evidence>
<dbReference type="SUPFAM" id="SSF55120">
    <property type="entry name" value="Pseudouridine synthase"/>
    <property type="match status" value="1"/>
</dbReference>
<dbReference type="Gene3D" id="3.30.2350.10">
    <property type="entry name" value="Pseudouridine synthase"/>
    <property type="match status" value="1"/>
</dbReference>
<keyword evidence="6 9" id="KW-0413">Isomerase</keyword>
<proteinExistence type="inferred from homology"/>
<dbReference type="CDD" id="cd02869">
    <property type="entry name" value="PseudoU_synth_RluA_like"/>
    <property type="match status" value="1"/>
</dbReference>
<dbReference type="NCBIfam" id="TIGR00005">
    <property type="entry name" value="rluA_subfam"/>
    <property type="match status" value="1"/>
</dbReference>
<keyword evidence="4" id="KW-0698">rRNA processing</keyword>
<dbReference type="EC" id="5.4.99.-" evidence="9"/>
<evidence type="ECO:0000256" key="8">
    <source>
        <dbReference type="PROSITE-ProRule" id="PRU00182"/>
    </source>
</evidence>
<protein>
    <recommendedName>
        <fullName evidence="9">Pseudouridine synthase</fullName>
        <ecNumber evidence="9">5.4.99.-</ecNumber>
    </recommendedName>
</protein>
<comment type="caution">
    <text evidence="11">The sequence shown here is derived from an EMBL/GenBank/DDBJ whole genome shotgun (WGS) entry which is preliminary data.</text>
</comment>
<dbReference type="PANTHER" id="PTHR21600">
    <property type="entry name" value="MITOCHONDRIAL RNA PSEUDOURIDINE SYNTHASE"/>
    <property type="match status" value="1"/>
</dbReference>
<feature type="domain" description="RNA-binding S4" evidence="10">
    <location>
        <begin position="21"/>
        <end position="80"/>
    </location>
</feature>